<proteinExistence type="predicted"/>
<evidence type="ECO:0000313" key="2">
    <source>
        <dbReference type="Proteomes" id="UP000291144"/>
    </source>
</evidence>
<evidence type="ECO:0000313" key="1">
    <source>
        <dbReference type="EMBL" id="TCC50381.1"/>
    </source>
</evidence>
<sequence length="82" mass="8698">MAVEAARSIHPGTRIALAPLGDQLLARLMKHDPGDRAFGWCGWAAVPSVDRFSSSAPAATAYKAFGLIRDHGAARARTLLGR</sequence>
<dbReference type="AlphaFoldDB" id="A0A4R0JSM5"/>
<gene>
    <name evidence="1" type="ORF">E0H73_41880</name>
</gene>
<organism evidence="1 2">
    <name type="scientific">Kribbella pittospori</name>
    <dbReference type="NCBI Taxonomy" id="722689"/>
    <lineage>
        <taxon>Bacteria</taxon>
        <taxon>Bacillati</taxon>
        <taxon>Actinomycetota</taxon>
        <taxon>Actinomycetes</taxon>
        <taxon>Propionibacteriales</taxon>
        <taxon>Kribbellaceae</taxon>
        <taxon>Kribbella</taxon>
    </lineage>
</organism>
<name>A0A4R0JSM5_9ACTN</name>
<protein>
    <submittedName>
        <fullName evidence="1">Uncharacterized protein</fullName>
    </submittedName>
</protein>
<dbReference type="EMBL" id="SJKB01000025">
    <property type="protein sequence ID" value="TCC50381.1"/>
    <property type="molecule type" value="Genomic_DNA"/>
</dbReference>
<dbReference type="Proteomes" id="UP000291144">
    <property type="component" value="Unassembled WGS sequence"/>
</dbReference>
<reference evidence="1 2" key="1">
    <citation type="submission" date="2019-02" db="EMBL/GenBank/DDBJ databases">
        <title>Kribbella capetownensis sp. nov. and Kribbella speibonae sp. nov., isolated from soil.</title>
        <authorList>
            <person name="Curtis S.M."/>
            <person name="Norton I."/>
            <person name="Everest G.J."/>
            <person name="Meyers P.R."/>
        </authorList>
    </citation>
    <scope>NUCLEOTIDE SEQUENCE [LARGE SCALE GENOMIC DNA]</scope>
    <source>
        <strain evidence="1 2">NRRL B-24813</strain>
    </source>
</reference>
<dbReference type="RefSeq" id="WP_131366223.1">
    <property type="nucleotide sequence ID" value="NZ_SJKB01000025.1"/>
</dbReference>
<accession>A0A4R0JSM5</accession>
<comment type="caution">
    <text evidence="1">The sequence shown here is derived from an EMBL/GenBank/DDBJ whole genome shotgun (WGS) entry which is preliminary data.</text>
</comment>
<keyword evidence="2" id="KW-1185">Reference proteome</keyword>